<keyword evidence="3" id="KW-1185">Reference proteome</keyword>
<accession>A0A152A440</accession>
<reference evidence="2 3" key="1">
    <citation type="submission" date="2015-12" db="EMBL/GenBank/DDBJ databases">
        <title>Dictyostelia acquired genes for synthesis and detection of signals that induce cell-type specialization by lateral gene transfer from prokaryotes.</title>
        <authorList>
            <person name="Gloeckner G."/>
            <person name="Schaap P."/>
        </authorList>
    </citation>
    <scope>NUCLEOTIDE SEQUENCE [LARGE SCALE GENOMIC DNA]</scope>
    <source>
        <strain evidence="2 3">TK</strain>
    </source>
</reference>
<protein>
    <submittedName>
        <fullName evidence="2">Uncharacterized protein</fullName>
    </submittedName>
</protein>
<sequence>MKQVIGLIVFLGLVIATCKATDYYCYISIMNYEFKLWSDCDTYVASTQVLKQGQCANSTAYYCHSDKPDMVLQAEFSDDQCQDKTSMNTYQTMQCYGGETMYNFTYDTAPPTSNHPYSNGIVTTVYENSPCESKVLFETDILSRTTVTTNLCIRTKDNSSTTKSKFQTCNEENIYTFYYSSPDCSGSIIDREITKIQNECDHEQTTTIECLL</sequence>
<evidence type="ECO:0000313" key="2">
    <source>
        <dbReference type="EMBL" id="KYR00855.1"/>
    </source>
</evidence>
<name>A0A152A440_TIELA</name>
<gene>
    <name evidence="2" type="ORF">DLAC_02912</name>
</gene>
<keyword evidence="1" id="KW-0732">Signal</keyword>
<evidence type="ECO:0000256" key="1">
    <source>
        <dbReference type="SAM" id="SignalP"/>
    </source>
</evidence>
<feature type="signal peptide" evidence="1">
    <location>
        <begin position="1"/>
        <end position="20"/>
    </location>
</feature>
<dbReference type="InParanoid" id="A0A152A440"/>
<dbReference type="EMBL" id="LODT01000013">
    <property type="protein sequence ID" value="KYR00855.1"/>
    <property type="molecule type" value="Genomic_DNA"/>
</dbReference>
<feature type="chain" id="PRO_5007593602" evidence="1">
    <location>
        <begin position="21"/>
        <end position="212"/>
    </location>
</feature>
<dbReference type="Proteomes" id="UP000076078">
    <property type="component" value="Unassembled WGS sequence"/>
</dbReference>
<dbReference type="AlphaFoldDB" id="A0A152A440"/>
<proteinExistence type="predicted"/>
<organism evidence="2 3">
    <name type="scientific">Tieghemostelium lacteum</name>
    <name type="common">Slime mold</name>
    <name type="synonym">Dictyostelium lacteum</name>
    <dbReference type="NCBI Taxonomy" id="361077"/>
    <lineage>
        <taxon>Eukaryota</taxon>
        <taxon>Amoebozoa</taxon>
        <taxon>Evosea</taxon>
        <taxon>Eumycetozoa</taxon>
        <taxon>Dictyostelia</taxon>
        <taxon>Dictyosteliales</taxon>
        <taxon>Raperosteliaceae</taxon>
        <taxon>Tieghemostelium</taxon>
    </lineage>
</organism>
<evidence type="ECO:0000313" key="3">
    <source>
        <dbReference type="Proteomes" id="UP000076078"/>
    </source>
</evidence>
<comment type="caution">
    <text evidence="2">The sequence shown here is derived from an EMBL/GenBank/DDBJ whole genome shotgun (WGS) entry which is preliminary data.</text>
</comment>